<reference evidence="2 3" key="1">
    <citation type="submission" date="2022-10" db="EMBL/GenBank/DDBJ databases">
        <title>Ruegeria sp. nov., isolated from ocean surface water.</title>
        <authorList>
            <person name="He W."/>
            <person name="Wang L."/>
            <person name="Zhang D.-F."/>
        </authorList>
    </citation>
    <scope>NUCLEOTIDE SEQUENCE [LARGE SCALE GENOMIC DNA]</scope>
    <source>
        <strain evidence="2 3">WL0004</strain>
    </source>
</reference>
<dbReference type="PANTHER" id="PTHR30153:SF2">
    <property type="entry name" value="REPLICATIVE DNA HELICASE"/>
    <property type="match status" value="1"/>
</dbReference>
<dbReference type="NCBIfam" id="NF004629">
    <property type="entry name" value="PRK05973.1"/>
    <property type="match status" value="1"/>
</dbReference>
<dbReference type="GO" id="GO:0004386">
    <property type="term" value="F:helicase activity"/>
    <property type="evidence" value="ECO:0007669"/>
    <property type="project" value="UniProtKB-KW"/>
</dbReference>
<keyword evidence="2" id="KW-0378">Hydrolase</keyword>
<evidence type="ECO:0000259" key="1">
    <source>
        <dbReference type="Pfam" id="PF03796"/>
    </source>
</evidence>
<keyword evidence="2" id="KW-0347">Helicase</keyword>
<comment type="caution">
    <text evidence="2">The sequence shown here is derived from an EMBL/GenBank/DDBJ whole genome shotgun (WGS) entry which is preliminary data.</text>
</comment>
<gene>
    <name evidence="2" type="ORF">OEZ49_14165</name>
</gene>
<feature type="domain" description="SF4 helicase" evidence="1">
    <location>
        <begin position="58"/>
        <end position="114"/>
    </location>
</feature>
<organism evidence="2 3">
    <name type="scientific">Ruegeria marisflavi</name>
    <dbReference type="NCBI Taxonomy" id="2984152"/>
    <lineage>
        <taxon>Bacteria</taxon>
        <taxon>Pseudomonadati</taxon>
        <taxon>Pseudomonadota</taxon>
        <taxon>Alphaproteobacteria</taxon>
        <taxon>Rhodobacterales</taxon>
        <taxon>Roseobacteraceae</taxon>
        <taxon>Ruegeria</taxon>
    </lineage>
</organism>
<dbReference type="SUPFAM" id="SSF52540">
    <property type="entry name" value="P-loop containing nucleoside triphosphate hydrolases"/>
    <property type="match status" value="1"/>
</dbReference>
<dbReference type="PANTHER" id="PTHR30153">
    <property type="entry name" value="REPLICATIVE DNA HELICASE DNAB"/>
    <property type="match status" value="1"/>
</dbReference>
<accession>A0ABT2WSP2</accession>
<dbReference type="Proteomes" id="UP001321014">
    <property type="component" value="Unassembled WGS sequence"/>
</dbReference>
<keyword evidence="2" id="KW-0547">Nucleotide-binding</keyword>
<dbReference type="InterPro" id="IPR027417">
    <property type="entry name" value="P-loop_NTPase"/>
</dbReference>
<dbReference type="Pfam" id="PF03796">
    <property type="entry name" value="DnaB_C"/>
    <property type="match status" value="2"/>
</dbReference>
<evidence type="ECO:0000313" key="2">
    <source>
        <dbReference type="EMBL" id="MCU9838919.1"/>
    </source>
</evidence>
<keyword evidence="3" id="KW-1185">Reference proteome</keyword>
<protein>
    <submittedName>
        <fullName evidence="2">DNA helicase</fullName>
    </submittedName>
</protein>
<sequence length="237" mass="26346">MWLSTPVYVLKRQAKLLARQTDTPLNQALDKVASGQGYQSWSHLAATLKNESPARELLSQLKPGDLCLVGARPSQGKTLLGLELAARASRVGRKSFFFTLDYHERDVADRFASMGIARHAVEHTVVVDTSDDVSADYIIRRLRSEQGPTLVVVDYLQLLDQKRTNPSLNDQLRVLCNYAADTGSNCVVLSQIDRRFDMGSKRMPGKSDIRAPNPIDLSAFGKFVFLHNGKLQFDQAA</sequence>
<dbReference type="InterPro" id="IPR007694">
    <property type="entry name" value="DNA_helicase_DnaB-like_C"/>
</dbReference>
<dbReference type="Gene3D" id="3.40.50.300">
    <property type="entry name" value="P-loop containing nucleotide triphosphate hydrolases"/>
    <property type="match status" value="1"/>
</dbReference>
<keyword evidence="2" id="KW-0067">ATP-binding</keyword>
<proteinExistence type="predicted"/>
<dbReference type="RefSeq" id="WP_263388918.1">
    <property type="nucleotide sequence ID" value="NZ_JAOVQN010000014.1"/>
</dbReference>
<evidence type="ECO:0000313" key="3">
    <source>
        <dbReference type="Proteomes" id="UP001321014"/>
    </source>
</evidence>
<feature type="domain" description="SF4 helicase" evidence="1">
    <location>
        <begin position="126"/>
        <end position="216"/>
    </location>
</feature>
<dbReference type="EMBL" id="JAOVQN010000014">
    <property type="protein sequence ID" value="MCU9838919.1"/>
    <property type="molecule type" value="Genomic_DNA"/>
</dbReference>
<name>A0ABT2WSP2_9RHOB</name>